<dbReference type="AlphaFoldDB" id="A0A7U7G543"/>
<evidence type="ECO:0000256" key="2">
    <source>
        <dbReference type="ARBA" id="ARBA00022475"/>
    </source>
</evidence>
<reference evidence="8 9" key="1">
    <citation type="journal article" date="2014" name="Genome Biol. Evol.">
        <title>Acetic acid bacteria genomes reveal functional traits for adaptation to life in insect guts.</title>
        <authorList>
            <person name="Chouaia B."/>
            <person name="Gaiarsa S."/>
            <person name="Crotti E."/>
            <person name="Comandatore F."/>
            <person name="Degli Esposti M."/>
            <person name="Ricci I."/>
            <person name="Alma A."/>
            <person name="Favia G."/>
            <person name="Bandi C."/>
            <person name="Daffonchio D."/>
        </authorList>
    </citation>
    <scope>NUCLEOTIDE SEQUENCE [LARGE SCALE GENOMIC DNA]</scope>
    <source>
        <strain evidence="9">AM169</strain>
    </source>
</reference>
<evidence type="ECO:0000313" key="8">
    <source>
        <dbReference type="EMBL" id="CDG33324.1"/>
    </source>
</evidence>
<keyword evidence="4 6" id="KW-1133">Transmembrane helix</keyword>
<sequence>MTTHPAPAPSDHPKAGPWNRLIARSIDLDIYGSLLMLPVYGSIHQLEDIFPTLQKIGSASFSPMMPRWDTLIASLLLIFPLSMVLDALVCTWFGNTLGKRLLGIKPYRTNGRPLDLSTCLKRNYLIYVAAYMGGMDVLSPLASLIHYIRYRRTGTTFWDEEMGTVVRSLKSSVARTVTITILWFLVSIPLTMVGNLLFPSILNNISTVTPTSLQKPATP</sequence>
<feature type="transmembrane region" description="Helical" evidence="6">
    <location>
        <begin position="71"/>
        <end position="94"/>
    </location>
</feature>
<feature type="domain" description="RDD" evidence="7">
    <location>
        <begin position="15"/>
        <end position="159"/>
    </location>
</feature>
<dbReference type="PANTHER" id="PTHR36115:SF6">
    <property type="entry name" value="PROLINE-RICH ANTIGEN HOMOLOG"/>
    <property type="match status" value="1"/>
</dbReference>
<keyword evidence="5 6" id="KW-0472">Membrane</keyword>
<evidence type="ECO:0000256" key="4">
    <source>
        <dbReference type="ARBA" id="ARBA00022989"/>
    </source>
</evidence>
<evidence type="ECO:0000256" key="1">
    <source>
        <dbReference type="ARBA" id="ARBA00004651"/>
    </source>
</evidence>
<comment type="caution">
    <text evidence="8">The sequence shown here is derived from an EMBL/GenBank/DDBJ whole genome shotgun (WGS) entry which is preliminary data.</text>
</comment>
<dbReference type="InterPro" id="IPR010432">
    <property type="entry name" value="RDD"/>
</dbReference>
<protein>
    <recommendedName>
        <fullName evidence="7">RDD domain-containing protein</fullName>
    </recommendedName>
</protein>
<dbReference type="RefSeq" id="WP_043559000.1">
    <property type="nucleotide sequence ID" value="NZ_CBLY010000004.1"/>
</dbReference>
<name>A0A7U7G543_9PROT</name>
<evidence type="ECO:0000256" key="6">
    <source>
        <dbReference type="SAM" id="Phobius"/>
    </source>
</evidence>
<dbReference type="Proteomes" id="UP000027590">
    <property type="component" value="Unassembled WGS sequence"/>
</dbReference>
<reference evidence="8 9" key="2">
    <citation type="journal article" date="2014" name="PLoS ONE">
        <title>Evolution of mitochondria reconstructed from the energy metabolism of living bacteria.</title>
        <authorList>
            <person name="Degli Esposti M."/>
            <person name="Chouaia B."/>
            <person name="Comandatore F."/>
            <person name="Crotti E."/>
            <person name="Sassera D."/>
            <person name="Lievens P.M."/>
            <person name="Daffonchio D."/>
            <person name="Bandi C."/>
        </authorList>
    </citation>
    <scope>NUCLEOTIDE SEQUENCE [LARGE SCALE GENOMIC DNA]</scope>
    <source>
        <strain evidence="9">AM169</strain>
    </source>
</reference>
<dbReference type="EMBL" id="CBLY010000004">
    <property type="protein sequence ID" value="CDG33324.1"/>
    <property type="molecule type" value="Genomic_DNA"/>
</dbReference>
<dbReference type="GO" id="GO:0005886">
    <property type="term" value="C:plasma membrane"/>
    <property type="evidence" value="ECO:0007669"/>
    <property type="project" value="UniProtKB-SubCell"/>
</dbReference>
<organism evidence="8 9">
    <name type="scientific">Parasaccharibacter apium</name>
    <dbReference type="NCBI Taxonomy" id="1510841"/>
    <lineage>
        <taxon>Bacteria</taxon>
        <taxon>Pseudomonadati</taxon>
        <taxon>Pseudomonadota</taxon>
        <taxon>Alphaproteobacteria</taxon>
        <taxon>Acetobacterales</taxon>
        <taxon>Acetobacteraceae</taxon>
        <taxon>Parasaccharibacter</taxon>
    </lineage>
</organism>
<evidence type="ECO:0000256" key="5">
    <source>
        <dbReference type="ARBA" id="ARBA00023136"/>
    </source>
</evidence>
<feature type="transmembrane region" description="Helical" evidence="6">
    <location>
        <begin position="124"/>
        <end position="148"/>
    </location>
</feature>
<dbReference type="Pfam" id="PF06271">
    <property type="entry name" value="RDD"/>
    <property type="match status" value="1"/>
</dbReference>
<proteinExistence type="predicted"/>
<feature type="transmembrane region" description="Helical" evidence="6">
    <location>
        <begin position="177"/>
        <end position="198"/>
    </location>
</feature>
<dbReference type="InterPro" id="IPR051791">
    <property type="entry name" value="Pra-immunoreactive"/>
</dbReference>
<comment type="subcellular location">
    <subcellularLocation>
        <location evidence="1">Cell membrane</location>
        <topology evidence="1">Multi-pass membrane protein</topology>
    </subcellularLocation>
</comment>
<dbReference type="PANTHER" id="PTHR36115">
    <property type="entry name" value="PROLINE-RICH ANTIGEN HOMOLOG-RELATED"/>
    <property type="match status" value="1"/>
</dbReference>
<accession>A0A7U7G543</accession>
<evidence type="ECO:0000313" key="9">
    <source>
        <dbReference type="Proteomes" id="UP000027590"/>
    </source>
</evidence>
<evidence type="ECO:0000256" key="3">
    <source>
        <dbReference type="ARBA" id="ARBA00022692"/>
    </source>
</evidence>
<gene>
    <name evidence="8" type="ORF">SACS_0586</name>
</gene>
<keyword evidence="3 6" id="KW-0812">Transmembrane</keyword>
<keyword evidence="2" id="KW-1003">Cell membrane</keyword>
<evidence type="ECO:0000259" key="7">
    <source>
        <dbReference type="Pfam" id="PF06271"/>
    </source>
</evidence>